<comment type="subunit">
    <text evidence="7">Forms a complex with DabA.</text>
</comment>
<accession>A0ABZ0I852</accession>
<dbReference type="RefSeq" id="WP_407326184.1">
    <property type="nucleotide sequence ID" value="NZ_CP136865.1"/>
</dbReference>
<feature type="transmembrane region" description="Helical" evidence="7">
    <location>
        <begin position="92"/>
        <end position="112"/>
    </location>
</feature>
<evidence type="ECO:0000259" key="9">
    <source>
        <dbReference type="Pfam" id="PF00361"/>
    </source>
</evidence>
<comment type="similarity">
    <text evidence="7">Belongs to the inorganic carbon transporter (TC 9.A.2) DabB family.</text>
</comment>
<feature type="transmembrane region" description="Helical" evidence="7">
    <location>
        <begin position="405"/>
        <end position="422"/>
    </location>
</feature>
<dbReference type="HAMAP" id="MF_00862">
    <property type="entry name" value="DabB"/>
    <property type="match status" value="1"/>
</dbReference>
<name>A0ABZ0I852_9GAMM</name>
<evidence type="ECO:0000313" key="12">
    <source>
        <dbReference type="Proteomes" id="UP001626549"/>
    </source>
</evidence>
<evidence type="ECO:0000256" key="5">
    <source>
        <dbReference type="ARBA" id="ARBA00022989"/>
    </source>
</evidence>
<comment type="function">
    <text evidence="7">Part of an energy-coupled inorganic carbon pump.</text>
</comment>
<evidence type="ECO:0000256" key="8">
    <source>
        <dbReference type="RuleBase" id="RU000320"/>
    </source>
</evidence>
<keyword evidence="4 7" id="KW-0812">Transmembrane</keyword>
<keyword evidence="3 7" id="KW-1003">Cell membrane</keyword>
<dbReference type="InterPro" id="IPR001516">
    <property type="entry name" value="Proton_antipo_N"/>
</dbReference>
<evidence type="ECO:0000313" key="11">
    <source>
        <dbReference type="EMBL" id="WOJ95486.1"/>
    </source>
</evidence>
<reference evidence="11 12" key="1">
    <citation type="submission" date="2023-10" db="EMBL/GenBank/DDBJ databases">
        <title>Two novel species belonging to the OM43/NOR5 clade.</title>
        <authorList>
            <person name="Park M."/>
        </authorList>
    </citation>
    <scope>NUCLEOTIDE SEQUENCE [LARGE SCALE GENOMIC DNA]</scope>
    <source>
        <strain evidence="11 12">IMCC45268</strain>
    </source>
</reference>
<feature type="transmembrane region" description="Helical" evidence="7">
    <location>
        <begin position="12"/>
        <end position="30"/>
    </location>
</feature>
<dbReference type="Proteomes" id="UP001626549">
    <property type="component" value="Chromosome"/>
</dbReference>
<comment type="subcellular location">
    <subcellularLocation>
        <location evidence="7">Cell membrane</location>
        <topology evidence="7">Multi-pass membrane protein</topology>
    </subcellularLocation>
    <subcellularLocation>
        <location evidence="1">Endomembrane system</location>
        <topology evidence="1">Multi-pass membrane protein</topology>
    </subcellularLocation>
    <subcellularLocation>
        <location evidence="8">Membrane</location>
        <topology evidence="8">Multi-pass membrane protein</topology>
    </subcellularLocation>
</comment>
<dbReference type="EMBL" id="CP136865">
    <property type="protein sequence ID" value="WOJ95486.1"/>
    <property type="molecule type" value="Genomic_DNA"/>
</dbReference>
<feature type="transmembrane region" description="Helical" evidence="7">
    <location>
        <begin position="471"/>
        <end position="494"/>
    </location>
</feature>
<dbReference type="PANTHER" id="PTHR42829:SF1">
    <property type="entry name" value="INORGANIC CARBON TRANSPORTER SUBUNIT DABB-RELATED"/>
    <property type="match status" value="1"/>
</dbReference>
<evidence type="ECO:0000259" key="10">
    <source>
        <dbReference type="Pfam" id="PF00662"/>
    </source>
</evidence>
<feature type="transmembrane region" description="Helical" evidence="7">
    <location>
        <begin position="257"/>
        <end position="276"/>
    </location>
</feature>
<feature type="domain" description="NADH:quinone oxidoreductase/Mrp antiporter transmembrane" evidence="9">
    <location>
        <begin position="142"/>
        <end position="358"/>
    </location>
</feature>
<proteinExistence type="inferred from homology"/>
<evidence type="ECO:0000256" key="7">
    <source>
        <dbReference type="HAMAP-Rule" id="MF_00862"/>
    </source>
</evidence>
<organism evidence="11 12">
    <name type="scientific">Congregibacter brevis</name>
    <dbReference type="NCBI Taxonomy" id="3081201"/>
    <lineage>
        <taxon>Bacteria</taxon>
        <taxon>Pseudomonadati</taxon>
        <taxon>Pseudomonadota</taxon>
        <taxon>Gammaproteobacteria</taxon>
        <taxon>Cellvibrionales</taxon>
        <taxon>Halieaceae</taxon>
        <taxon>Congregibacter</taxon>
    </lineage>
</organism>
<dbReference type="PRINTS" id="PR01434">
    <property type="entry name" value="NADHDHGNASE5"/>
</dbReference>
<dbReference type="InterPro" id="IPR046396">
    <property type="entry name" value="Transporter_DabB"/>
</dbReference>
<protein>
    <recommendedName>
        <fullName evidence="7">Probable inorganic carbon transporter subunit DabB</fullName>
    </recommendedName>
</protein>
<dbReference type="InterPro" id="IPR001750">
    <property type="entry name" value="ND/Mrp_TM"/>
</dbReference>
<keyword evidence="12" id="KW-1185">Reference proteome</keyword>
<feature type="domain" description="NADH-Ubiquinone oxidoreductase (complex I) chain 5 N-terminal" evidence="10">
    <location>
        <begin position="86"/>
        <end position="125"/>
    </location>
</feature>
<feature type="transmembrane region" description="Helical" evidence="7">
    <location>
        <begin position="324"/>
        <end position="346"/>
    </location>
</feature>
<keyword evidence="5 7" id="KW-1133">Transmembrane helix</keyword>
<feature type="transmembrane region" description="Helical" evidence="7">
    <location>
        <begin position="283"/>
        <end position="304"/>
    </location>
</feature>
<dbReference type="Pfam" id="PF00361">
    <property type="entry name" value="Proton_antipo_M"/>
    <property type="match status" value="1"/>
</dbReference>
<sequence length="535" mass="56438">MNTHLVVSLLPPLQMFLAAAFIALPLTWLGTSLFCRKGDDYRQARARKLSLLGGIGAFVSALGAILYLSSFGPASFRAPGLLADIFSVRIDAVSVAMATLVSFVGLVVLRFSHSYLMGDARQADFLRYLMQTLAAVTLVAIAGNVILLVAGWVCMSLSLHRLLVFYSDRPRAQLAARKKFIVARGSDLALCVAIALMIKATGSTDIATITGFAQNGPESFPTAPALLLVLAALLKSAQFPTHGWIAEVMEAPTPVSALLHAGIVNAGGFLIIRFADVISASGIALYALLLVGGVTALFGSLVMMTQRSVKGALAYSTVAQMGFMLLQCGLGAFSSAMLHIIAHSLYKAHAFLSSGSVVDVARGNGFVAKAAPVRPGLILLSLLIAGGIFAIWSGVVGITIATKPAIVGLGAILVFGAMHLVIQSSRDQRSALVLLRASSTAAVVAGLYFTLQAVAVLVFEGSVPTAGGLDTVQFALMMLMLITFASVIVLQWYLPSARSSARWQAFYVHLSNGFYVNQIFNQLIVMPRASGEANR</sequence>
<evidence type="ECO:0000256" key="1">
    <source>
        <dbReference type="ARBA" id="ARBA00004127"/>
    </source>
</evidence>
<feature type="transmembrane region" description="Helical" evidence="7">
    <location>
        <begin position="377"/>
        <end position="399"/>
    </location>
</feature>
<evidence type="ECO:0000256" key="2">
    <source>
        <dbReference type="ARBA" id="ARBA00022448"/>
    </source>
</evidence>
<keyword evidence="2 7" id="KW-0813">Transport</keyword>
<evidence type="ECO:0000256" key="3">
    <source>
        <dbReference type="ARBA" id="ARBA00022475"/>
    </source>
</evidence>
<feature type="transmembrane region" description="Helical" evidence="7">
    <location>
        <begin position="133"/>
        <end position="160"/>
    </location>
</feature>
<evidence type="ECO:0000256" key="6">
    <source>
        <dbReference type="ARBA" id="ARBA00023136"/>
    </source>
</evidence>
<dbReference type="InterPro" id="IPR003945">
    <property type="entry name" value="NU5C-like"/>
</dbReference>
<feature type="transmembrane region" description="Helical" evidence="7">
    <location>
        <begin position="51"/>
        <end position="72"/>
    </location>
</feature>
<dbReference type="NCBIfam" id="NF006029">
    <property type="entry name" value="PRK08168.1"/>
    <property type="match status" value="1"/>
</dbReference>
<evidence type="ECO:0000256" key="4">
    <source>
        <dbReference type="ARBA" id="ARBA00022692"/>
    </source>
</evidence>
<feature type="transmembrane region" description="Helical" evidence="7">
    <location>
        <begin position="434"/>
        <end position="459"/>
    </location>
</feature>
<dbReference type="PANTHER" id="PTHR42829">
    <property type="entry name" value="NADH-UBIQUINONE OXIDOREDUCTASE CHAIN 5"/>
    <property type="match status" value="1"/>
</dbReference>
<keyword evidence="6 7" id="KW-0472">Membrane</keyword>
<dbReference type="Pfam" id="PF00662">
    <property type="entry name" value="Proton_antipo_N"/>
    <property type="match status" value="1"/>
</dbReference>
<gene>
    <name evidence="7" type="primary">dabB</name>
    <name evidence="11" type="ORF">R0137_09480</name>
</gene>